<protein>
    <submittedName>
        <fullName evidence="1">Uncharacterized protein</fullName>
    </submittedName>
</protein>
<dbReference type="Proteomes" id="UP001168146">
    <property type="component" value="Unassembled WGS sequence"/>
</dbReference>
<name>A0AAN6F2H3_9PEZI</name>
<accession>A0AAN6F2H3</accession>
<proteinExistence type="predicted"/>
<gene>
    <name evidence="1" type="ORF">LTR82_018361</name>
</gene>
<sequence length="125" mass="13862">MSNAQAVGILSRCTFPGTYNACRSRADTNVQRCSKPRASPRAQFSETILDEDNTIRGSRGVSLPVRSIEFCQLLLRFHGAVRHQVRIDAGELYDLEIADLAKQMLLPQPSLSLSEALKLNDITDD</sequence>
<evidence type="ECO:0000313" key="1">
    <source>
        <dbReference type="EMBL" id="KAK0298992.1"/>
    </source>
</evidence>
<comment type="caution">
    <text evidence="1">The sequence shown here is derived from an EMBL/GenBank/DDBJ whole genome shotgun (WGS) entry which is preliminary data.</text>
</comment>
<feature type="non-terminal residue" evidence="1">
    <location>
        <position position="125"/>
    </location>
</feature>
<evidence type="ECO:0000313" key="2">
    <source>
        <dbReference type="Proteomes" id="UP001168146"/>
    </source>
</evidence>
<dbReference type="AlphaFoldDB" id="A0AAN6F2H3"/>
<reference evidence="1" key="1">
    <citation type="submission" date="2021-12" db="EMBL/GenBank/DDBJ databases">
        <title>Black yeast isolated from Biological Soil Crust.</title>
        <authorList>
            <person name="Kurbessoian T."/>
        </authorList>
    </citation>
    <scope>NUCLEOTIDE SEQUENCE</scope>
    <source>
        <strain evidence="1">CCFEE 5208</strain>
    </source>
</reference>
<organism evidence="1 2">
    <name type="scientific">Friedmanniomyces endolithicus</name>
    <dbReference type="NCBI Taxonomy" id="329885"/>
    <lineage>
        <taxon>Eukaryota</taxon>
        <taxon>Fungi</taxon>
        <taxon>Dikarya</taxon>
        <taxon>Ascomycota</taxon>
        <taxon>Pezizomycotina</taxon>
        <taxon>Dothideomycetes</taxon>
        <taxon>Dothideomycetidae</taxon>
        <taxon>Mycosphaerellales</taxon>
        <taxon>Teratosphaeriaceae</taxon>
        <taxon>Friedmanniomyces</taxon>
    </lineage>
</organism>
<dbReference type="EMBL" id="JASUXU010000693">
    <property type="protein sequence ID" value="KAK0298992.1"/>
    <property type="molecule type" value="Genomic_DNA"/>
</dbReference>